<dbReference type="Proteomes" id="UP001057877">
    <property type="component" value="Chromosome"/>
</dbReference>
<dbReference type="EMBL" id="CP091430">
    <property type="protein sequence ID" value="UVI33379.1"/>
    <property type="molecule type" value="Genomic_DNA"/>
</dbReference>
<evidence type="ECO:0000313" key="2">
    <source>
        <dbReference type="Proteomes" id="UP001057877"/>
    </source>
</evidence>
<dbReference type="RefSeq" id="WP_258389432.1">
    <property type="nucleotide sequence ID" value="NZ_CP091430.1"/>
</dbReference>
<protein>
    <submittedName>
        <fullName evidence="1">Uncharacterized protein</fullName>
    </submittedName>
</protein>
<dbReference type="InterPro" id="IPR008928">
    <property type="entry name" value="6-hairpin_glycosidase_sf"/>
</dbReference>
<sequence>MINAHVGGHWQRIRMTPKLEPSVGDYEARTADGTAYRIRFNSIQDSGKLKLPGLAQMWKVEIEIRPGSSNVVAGVQAEFPADRGMNCIWKPHLSPSEGMTIGDKVFRSPAIVLEDAARLAALIPDLDHMEKNRIIPHVMDYVQDRHALLYGCSDYTEKGHVYYELTPVPRSLPDNADQLVMKFYFMEWKKCPSVTRDLRPVEQALWALYGGPRMEVVGLPELRELETYASHTYAWAFDRWKDVTWQQFELNGTQVGGVVFIVKATQKPGLGQENVWREPKSLWNQAWFCSLRSAYGYYLWGRNRGRPDWMDKALLALEFALQAPQTDGLFPGYYEAGEDQSWDRGQWIMSPPRRPPGHADFVHLPDSSWTCCWLLKWYRDLKRDRRILDYVEAYVNRLLTLQSENGSFPSWVRPVSGEVSPYLQESPECSLHLMLLCLWNEIRPNRTVLQAAERTASFISERILLTGRWEDFETYWSCASQWEGKQHGELDRRSGLYNQCTFGMYWTAEGFKELYRATSNPVYLNEGERVLAELSLYQQLWEPPYFPVPTLGGFGVMNSDDEWNDARQSLFALTYFDYYALTGNWSYRARGAWAMKASFYMMYCPENPVVKRMFEKVHPHFDEADYGFHMENYNHHDGTAVDGIGEFTIFDWGNGAAAASLAELLFRPDNDKEDSFE</sequence>
<evidence type="ECO:0000313" key="1">
    <source>
        <dbReference type="EMBL" id="UVI33379.1"/>
    </source>
</evidence>
<organism evidence="1 2">
    <name type="scientific">Paenibacillus spongiae</name>
    <dbReference type="NCBI Taxonomy" id="2909671"/>
    <lineage>
        <taxon>Bacteria</taxon>
        <taxon>Bacillati</taxon>
        <taxon>Bacillota</taxon>
        <taxon>Bacilli</taxon>
        <taxon>Bacillales</taxon>
        <taxon>Paenibacillaceae</taxon>
        <taxon>Paenibacillus</taxon>
    </lineage>
</organism>
<proteinExistence type="predicted"/>
<name>A0ABY5SI04_9BACL</name>
<keyword evidence="2" id="KW-1185">Reference proteome</keyword>
<accession>A0ABY5SI04</accession>
<gene>
    <name evidence="1" type="ORF">L1F29_16725</name>
</gene>
<dbReference type="SUPFAM" id="SSF48208">
    <property type="entry name" value="Six-hairpin glycosidases"/>
    <property type="match status" value="1"/>
</dbReference>
<reference evidence="1" key="1">
    <citation type="submission" date="2022-01" db="EMBL/GenBank/DDBJ databases">
        <title>Paenibacillus spongiae sp. nov., isolated from marine sponge.</title>
        <authorList>
            <person name="Li Z."/>
            <person name="Zhang M."/>
        </authorList>
    </citation>
    <scope>NUCLEOTIDE SEQUENCE</scope>
    <source>
        <strain evidence="1">PHS-Z3</strain>
    </source>
</reference>